<dbReference type="OrthoDB" id="10333947at2759"/>
<keyword evidence="4" id="KW-0067">ATP-binding</keyword>
<evidence type="ECO:0000313" key="7">
    <source>
        <dbReference type="EMBL" id="KAG8234588.1"/>
    </source>
</evidence>
<dbReference type="PRINTS" id="PR00190">
    <property type="entry name" value="ACTIN"/>
</dbReference>
<dbReference type="Gene3D" id="3.30.420.40">
    <property type="match status" value="2"/>
</dbReference>
<evidence type="ECO:0000313" key="8">
    <source>
        <dbReference type="Proteomes" id="UP000792457"/>
    </source>
</evidence>
<dbReference type="SMART" id="SM00268">
    <property type="entry name" value="ACTIN"/>
    <property type="match status" value="1"/>
</dbReference>
<proteinExistence type="inferred from homology"/>
<gene>
    <name evidence="7" type="ORF">J437_LFUL013850</name>
</gene>
<dbReference type="Proteomes" id="UP000792457">
    <property type="component" value="Unassembled WGS sequence"/>
</dbReference>
<dbReference type="InterPro" id="IPR043129">
    <property type="entry name" value="ATPase_NBD"/>
</dbReference>
<comment type="similarity">
    <text evidence="6">Belongs to the actin family.</text>
</comment>
<evidence type="ECO:0000256" key="5">
    <source>
        <dbReference type="ARBA" id="ARBA00023212"/>
    </source>
</evidence>
<dbReference type="GO" id="GO:0005524">
    <property type="term" value="F:ATP binding"/>
    <property type="evidence" value="ECO:0007669"/>
    <property type="project" value="UniProtKB-KW"/>
</dbReference>
<keyword evidence="2" id="KW-0963">Cytoplasm</keyword>
<name>A0A8K0P744_LADFU</name>
<dbReference type="EMBL" id="KZ308830">
    <property type="protein sequence ID" value="KAG8234588.1"/>
    <property type="molecule type" value="Genomic_DNA"/>
</dbReference>
<evidence type="ECO:0000256" key="4">
    <source>
        <dbReference type="ARBA" id="ARBA00022840"/>
    </source>
</evidence>
<evidence type="ECO:0000256" key="6">
    <source>
        <dbReference type="RuleBase" id="RU000487"/>
    </source>
</evidence>
<evidence type="ECO:0000256" key="2">
    <source>
        <dbReference type="ARBA" id="ARBA00022490"/>
    </source>
</evidence>
<dbReference type="Gene3D" id="3.90.640.10">
    <property type="entry name" value="Actin, Chain A, domain 4"/>
    <property type="match status" value="1"/>
</dbReference>
<protein>
    <submittedName>
        <fullName evidence="7">Uncharacterized protein</fullName>
    </submittedName>
</protein>
<organism evidence="7 8">
    <name type="scientific">Ladona fulva</name>
    <name type="common">Scarce chaser dragonfly</name>
    <name type="synonym">Libellula fulva</name>
    <dbReference type="NCBI Taxonomy" id="123851"/>
    <lineage>
        <taxon>Eukaryota</taxon>
        <taxon>Metazoa</taxon>
        <taxon>Ecdysozoa</taxon>
        <taxon>Arthropoda</taxon>
        <taxon>Hexapoda</taxon>
        <taxon>Insecta</taxon>
        <taxon>Pterygota</taxon>
        <taxon>Palaeoptera</taxon>
        <taxon>Odonata</taxon>
        <taxon>Epiprocta</taxon>
        <taxon>Anisoptera</taxon>
        <taxon>Libelluloidea</taxon>
        <taxon>Libellulidae</taxon>
        <taxon>Ladona</taxon>
    </lineage>
</organism>
<accession>A0A8K0P744</accession>
<dbReference type="FunFam" id="3.30.420.40:FF:000148">
    <property type="entry name" value="Actin, alpha skeletal muscle"/>
    <property type="match status" value="1"/>
</dbReference>
<reference evidence="7" key="2">
    <citation type="submission" date="2017-10" db="EMBL/GenBank/DDBJ databases">
        <title>Ladona fulva Genome sequencing and assembly.</title>
        <authorList>
            <person name="Murali S."/>
            <person name="Richards S."/>
            <person name="Bandaranaike D."/>
            <person name="Bellair M."/>
            <person name="Blankenburg K."/>
            <person name="Chao H."/>
            <person name="Dinh H."/>
            <person name="Doddapaneni H."/>
            <person name="Dugan-Rocha S."/>
            <person name="Elkadiri S."/>
            <person name="Gnanaolivu R."/>
            <person name="Hernandez B."/>
            <person name="Skinner E."/>
            <person name="Javaid M."/>
            <person name="Lee S."/>
            <person name="Li M."/>
            <person name="Ming W."/>
            <person name="Munidasa M."/>
            <person name="Muniz J."/>
            <person name="Nguyen L."/>
            <person name="Hughes D."/>
            <person name="Osuji N."/>
            <person name="Pu L.-L."/>
            <person name="Puazo M."/>
            <person name="Qu C."/>
            <person name="Quiroz J."/>
            <person name="Raj R."/>
            <person name="Weissenberger G."/>
            <person name="Xin Y."/>
            <person name="Zou X."/>
            <person name="Han Y."/>
            <person name="Worley K."/>
            <person name="Muzny D."/>
            <person name="Gibbs R."/>
        </authorList>
    </citation>
    <scope>NUCLEOTIDE SEQUENCE</scope>
    <source>
        <strain evidence="7">Sampled in the wild</strain>
    </source>
</reference>
<dbReference type="Pfam" id="PF00022">
    <property type="entry name" value="Actin"/>
    <property type="match status" value="1"/>
</dbReference>
<dbReference type="GO" id="GO:0005856">
    <property type="term" value="C:cytoskeleton"/>
    <property type="evidence" value="ECO:0007669"/>
    <property type="project" value="UniProtKB-SubCell"/>
</dbReference>
<evidence type="ECO:0000256" key="3">
    <source>
        <dbReference type="ARBA" id="ARBA00022741"/>
    </source>
</evidence>
<sequence length="442" mass="49536">MAEKEKKWLENPAVVIDHGATRCTVGMAGEKFPRAVLPTVVGRPKESVAARIPDLKNFYIGSEAELKGDKILLLRHPLYKGMIDNWDDMAKIWDCIYSKHLRINPEDHPVLLTEAPLVPIINREKMCQVMFETFNPPAMYIAIHQVLFLYATGQLDGLVLDSGHDVTYAVPIYKGYSISKAITRLNFGGRDLTYILAKSLASKSGDNCVRRQSKYGSTSGDAKSNLWEEVARNVKERYCYVAADFQAEMKKLQAESQDSRSNVSKKITQTYELPDGKTVNIEAERFMIPEGLFQPSMINEPDSLGFHQAVHESIQKIKDHNNSNTNIQEISQLQKSMYNNIYLCGRNCLFPGLKERLKNEIQKCASNSMGSVSVRVKHAPEGSNPNGPVPSAWVGGSILASLPTFQNMWISRQQYDEWGPSIVHQKCVQGTPDGESSTALEY</sequence>
<dbReference type="SUPFAM" id="SSF53067">
    <property type="entry name" value="Actin-like ATPase domain"/>
    <property type="match status" value="2"/>
</dbReference>
<dbReference type="PANTHER" id="PTHR11937">
    <property type="entry name" value="ACTIN"/>
    <property type="match status" value="1"/>
</dbReference>
<keyword evidence="8" id="KW-1185">Reference proteome</keyword>
<dbReference type="FunFam" id="3.30.420.40:FF:000058">
    <property type="entry name" value="Putative actin-related protein 5"/>
    <property type="match status" value="1"/>
</dbReference>
<keyword evidence="3" id="KW-0547">Nucleotide-binding</keyword>
<comment type="subcellular location">
    <subcellularLocation>
        <location evidence="1">Cytoplasm</location>
        <location evidence="1">Cytoskeleton</location>
    </subcellularLocation>
</comment>
<keyword evidence="5" id="KW-0206">Cytoskeleton</keyword>
<dbReference type="AlphaFoldDB" id="A0A8K0P744"/>
<dbReference type="InterPro" id="IPR004000">
    <property type="entry name" value="Actin"/>
</dbReference>
<evidence type="ECO:0000256" key="1">
    <source>
        <dbReference type="ARBA" id="ARBA00004245"/>
    </source>
</evidence>
<comment type="caution">
    <text evidence="7">The sequence shown here is derived from an EMBL/GenBank/DDBJ whole genome shotgun (WGS) entry which is preliminary data.</text>
</comment>
<reference evidence="7" key="1">
    <citation type="submission" date="2013-04" db="EMBL/GenBank/DDBJ databases">
        <authorList>
            <person name="Qu J."/>
            <person name="Murali S.C."/>
            <person name="Bandaranaike D."/>
            <person name="Bellair M."/>
            <person name="Blankenburg K."/>
            <person name="Chao H."/>
            <person name="Dinh H."/>
            <person name="Doddapaneni H."/>
            <person name="Downs B."/>
            <person name="Dugan-Rocha S."/>
            <person name="Elkadiri S."/>
            <person name="Gnanaolivu R.D."/>
            <person name="Hernandez B."/>
            <person name="Javaid M."/>
            <person name="Jayaseelan J.C."/>
            <person name="Lee S."/>
            <person name="Li M."/>
            <person name="Ming W."/>
            <person name="Munidasa M."/>
            <person name="Muniz J."/>
            <person name="Nguyen L."/>
            <person name="Ongeri F."/>
            <person name="Osuji N."/>
            <person name="Pu L.-L."/>
            <person name="Puazo M."/>
            <person name="Qu C."/>
            <person name="Quiroz J."/>
            <person name="Raj R."/>
            <person name="Weissenberger G."/>
            <person name="Xin Y."/>
            <person name="Zou X."/>
            <person name="Han Y."/>
            <person name="Richards S."/>
            <person name="Worley K."/>
            <person name="Muzny D."/>
            <person name="Gibbs R."/>
        </authorList>
    </citation>
    <scope>NUCLEOTIDE SEQUENCE</scope>
    <source>
        <strain evidence="7">Sampled in the wild</strain>
    </source>
</reference>